<dbReference type="VEuPathDB" id="FungiDB:CLCR_00693"/>
<comment type="caution">
    <text evidence="5">The sequence shown here is derived from an EMBL/GenBank/DDBJ whole genome shotgun (WGS) entry which is preliminary data.</text>
</comment>
<dbReference type="PRINTS" id="PR00080">
    <property type="entry name" value="SDRFAMILY"/>
</dbReference>
<evidence type="ECO:0000256" key="4">
    <source>
        <dbReference type="RuleBase" id="RU000363"/>
    </source>
</evidence>
<accession>A0A1C1C6I2</accession>
<name>A0A1C1C6I2_9EURO</name>
<dbReference type="AlphaFoldDB" id="A0A1C1C6I2"/>
<dbReference type="PRINTS" id="PR00081">
    <property type="entry name" value="GDHRDH"/>
</dbReference>
<organism evidence="5 6">
    <name type="scientific">Cladophialophora carrionii</name>
    <dbReference type="NCBI Taxonomy" id="86049"/>
    <lineage>
        <taxon>Eukaryota</taxon>
        <taxon>Fungi</taxon>
        <taxon>Dikarya</taxon>
        <taxon>Ascomycota</taxon>
        <taxon>Pezizomycotina</taxon>
        <taxon>Eurotiomycetes</taxon>
        <taxon>Chaetothyriomycetidae</taxon>
        <taxon>Chaetothyriales</taxon>
        <taxon>Herpotrichiellaceae</taxon>
        <taxon>Cladophialophora</taxon>
    </lineage>
</organism>
<dbReference type="Pfam" id="PF00106">
    <property type="entry name" value="adh_short"/>
    <property type="match status" value="1"/>
</dbReference>
<dbReference type="GO" id="GO:0016491">
    <property type="term" value="F:oxidoreductase activity"/>
    <property type="evidence" value="ECO:0007669"/>
    <property type="project" value="UniProtKB-KW"/>
</dbReference>
<dbReference type="SUPFAM" id="SSF51735">
    <property type="entry name" value="NAD(P)-binding Rossmann-fold domains"/>
    <property type="match status" value="1"/>
</dbReference>
<evidence type="ECO:0000313" key="6">
    <source>
        <dbReference type="Proteomes" id="UP000094526"/>
    </source>
</evidence>
<comment type="similarity">
    <text evidence="1 4">Belongs to the short-chain dehydrogenases/reductases (SDR) family.</text>
</comment>
<evidence type="ECO:0000313" key="5">
    <source>
        <dbReference type="EMBL" id="OCT44071.1"/>
    </source>
</evidence>
<dbReference type="VEuPathDB" id="FungiDB:G647_01010"/>
<proteinExistence type="inferred from homology"/>
<reference evidence="6" key="1">
    <citation type="submission" date="2015-07" db="EMBL/GenBank/DDBJ databases">
        <authorList>
            <person name="Teixeira M.M."/>
            <person name="Souza R.C."/>
            <person name="Almeida L.G."/>
            <person name="Vicente V.A."/>
            <person name="de Hoog S."/>
            <person name="Bocca A.L."/>
            <person name="de Almeida S.R."/>
            <person name="Vasconcelos A.T."/>
            <person name="Felipe M.S."/>
        </authorList>
    </citation>
    <scope>NUCLEOTIDE SEQUENCE [LARGE SCALE GENOMIC DNA]</scope>
    <source>
        <strain evidence="6">KSF</strain>
    </source>
</reference>
<dbReference type="Gene3D" id="3.40.50.720">
    <property type="entry name" value="NAD(P)-binding Rossmann-like Domain"/>
    <property type="match status" value="1"/>
</dbReference>
<dbReference type="FunFam" id="3.40.50.720:FF:000084">
    <property type="entry name" value="Short-chain dehydrogenase reductase"/>
    <property type="match status" value="1"/>
</dbReference>
<evidence type="ECO:0000256" key="3">
    <source>
        <dbReference type="ARBA" id="ARBA00023002"/>
    </source>
</evidence>
<keyword evidence="2" id="KW-0521">NADP</keyword>
<protein>
    <submittedName>
        <fullName evidence="5">Levodione reductase</fullName>
    </submittedName>
</protein>
<dbReference type="CDD" id="cd05233">
    <property type="entry name" value="SDR_c"/>
    <property type="match status" value="1"/>
</dbReference>
<dbReference type="Proteomes" id="UP000094526">
    <property type="component" value="Unassembled WGS sequence"/>
</dbReference>
<dbReference type="EMBL" id="LGRB01000021">
    <property type="protein sequence ID" value="OCT44071.1"/>
    <property type="molecule type" value="Genomic_DNA"/>
</dbReference>
<keyword evidence="6" id="KW-1185">Reference proteome</keyword>
<evidence type="ECO:0000256" key="1">
    <source>
        <dbReference type="ARBA" id="ARBA00006484"/>
    </source>
</evidence>
<dbReference type="PANTHER" id="PTHR24321:SF12">
    <property type="entry name" value="SHORT-CHAIN DEHYDROGENASE_REDUCTASE FAMILY, PUTATIVE (AFU_ORTHOLOGUE AFUA_5G14340)-RELATED"/>
    <property type="match status" value="1"/>
</dbReference>
<dbReference type="PANTHER" id="PTHR24321">
    <property type="entry name" value="DEHYDROGENASES, SHORT CHAIN"/>
    <property type="match status" value="1"/>
</dbReference>
<dbReference type="STRING" id="86049.A0A1C1C6I2"/>
<evidence type="ECO:0000256" key="2">
    <source>
        <dbReference type="ARBA" id="ARBA00022857"/>
    </source>
</evidence>
<keyword evidence="3" id="KW-0560">Oxidoreductase</keyword>
<dbReference type="InterPro" id="IPR002347">
    <property type="entry name" value="SDR_fam"/>
</dbReference>
<dbReference type="eggNOG" id="KOG1200">
    <property type="taxonomic scope" value="Eukaryota"/>
</dbReference>
<sequence length="279" mass="29614">MATKTDVPGIAIITGAASGMGRAIALAFAVAGATGFALLDLNEAGLAETKTLVSKASPSAKIETYKCDVTQESSVISAYTSAKEAFSRLDYAVHCAGIVTFQGPSADCTLESFDNQNNVNYRGLWLCAREALRNMRGQSLDNEAYPDAHIPPHRAQKGSIVNISSGLAVYSQSGIPAYCGAKAGVTAITRSDALDYATQRIRVNSVLPGVVDSPMTNPNPEIRQWMYDNPVKKATPMRRFGLPEEIADVCVFLSGNKASFVTGACWSVDGGFCAGYSYE</sequence>
<dbReference type="InterPro" id="IPR036291">
    <property type="entry name" value="NAD(P)-bd_dom_sf"/>
</dbReference>
<dbReference type="OrthoDB" id="5840532at2759"/>
<gene>
    <name evidence="5" type="primary">lvr</name>
    <name evidence="5" type="ORF">CLCR_00693</name>
</gene>